<name>A0ABU1YH50_ROSSA</name>
<feature type="chain" id="PRO_5045606969" evidence="1">
    <location>
        <begin position="21"/>
        <end position="111"/>
    </location>
</feature>
<keyword evidence="1" id="KW-0732">Signal</keyword>
<protein>
    <submittedName>
        <fullName evidence="2">Uncharacterized protein</fullName>
    </submittedName>
</protein>
<reference evidence="2 3" key="1">
    <citation type="submission" date="2023-07" db="EMBL/GenBank/DDBJ databases">
        <title>Sorghum-associated microbial communities from plants grown in Nebraska, USA.</title>
        <authorList>
            <person name="Schachtman D."/>
        </authorList>
    </citation>
    <scope>NUCLEOTIDE SEQUENCE [LARGE SCALE GENOMIC DNA]</scope>
    <source>
        <strain evidence="2 3">BE314</strain>
    </source>
</reference>
<organism evidence="2 3">
    <name type="scientific">Roseateles saccharophilus</name>
    <name type="common">Pseudomonas saccharophila</name>
    <dbReference type="NCBI Taxonomy" id="304"/>
    <lineage>
        <taxon>Bacteria</taxon>
        <taxon>Pseudomonadati</taxon>
        <taxon>Pseudomonadota</taxon>
        <taxon>Betaproteobacteria</taxon>
        <taxon>Burkholderiales</taxon>
        <taxon>Sphaerotilaceae</taxon>
        <taxon>Roseateles</taxon>
    </lineage>
</organism>
<proteinExistence type="predicted"/>
<dbReference type="EMBL" id="JAVDXU010000001">
    <property type="protein sequence ID" value="MDR7268186.1"/>
    <property type="molecule type" value="Genomic_DNA"/>
</dbReference>
<accession>A0ABU1YH50</accession>
<gene>
    <name evidence="2" type="ORF">J2X20_000815</name>
</gene>
<dbReference type="RefSeq" id="WP_310261243.1">
    <property type="nucleotide sequence ID" value="NZ_JAVDXU010000001.1"/>
</dbReference>
<comment type="caution">
    <text evidence="2">The sequence shown here is derived from an EMBL/GenBank/DDBJ whole genome shotgun (WGS) entry which is preliminary data.</text>
</comment>
<dbReference type="Proteomes" id="UP001180453">
    <property type="component" value="Unassembled WGS sequence"/>
</dbReference>
<evidence type="ECO:0000256" key="1">
    <source>
        <dbReference type="SAM" id="SignalP"/>
    </source>
</evidence>
<feature type="signal peptide" evidence="1">
    <location>
        <begin position="1"/>
        <end position="20"/>
    </location>
</feature>
<evidence type="ECO:0000313" key="3">
    <source>
        <dbReference type="Proteomes" id="UP001180453"/>
    </source>
</evidence>
<keyword evidence="3" id="KW-1185">Reference proteome</keyword>
<evidence type="ECO:0000313" key="2">
    <source>
        <dbReference type="EMBL" id="MDR7268186.1"/>
    </source>
</evidence>
<sequence>MRRCFLVLLTLLVAAQLSWAGAALCCVDELGGQKTGLAQLGGEQSHTAKAADAHPVCETGHCHCHHAGCATPLAERDALAAPLALAPEPADAARRKSHIPAGLERPNWLRA</sequence>